<keyword evidence="2" id="KW-0812">Transmembrane</keyword>
<feature type="compositionally biased region" description="Basic and acidic residues" evidence="1">
    <location>
        <begin position="56"/>
        <end position="75"/>
    </location>
</feature>
<evidence type="ECO:0000256" key="1">
    <source>
        <dbReference type="SAM" id="MobiDB-lite"/>
    </source>
</evidence>
<dbReference type="AlphaFoldDB" id="A0A380P2Z7"/>
<feature type="compositionally biased region" description="Low complexity" evidence="1">
    <location>
        <begin position="45"/>
        <end position="54"/>
    </location>
</feature>
<dbReference type="EMBL" id="UHIV01000004">
    <property type="protein sequence ID" value="SUP59515.1"/>
    <property type="molecule type" value="Genomic_DNA"/>
</dbReference>
<feature type="compositionally biased region" description="Polar residues" evidence="1">
    <location>
        <begin position="77"/>
        <end position="86"/>
    </location>
</feature>
<feature type="region of interest" description="Disordered" evidence="1">
    <location>
        <begin position="45"/>
        <end position="144"/>
    </location>
</feature>
<evidence type="ECO:0000313" key="4">
    <source>
        <dbReference type="Proteomes" id="UP000254621"/>
    </source>
</evidence>
<dbReference type="STRING" id="1629.IV50_GL000453"/>
<name>A0A380P2Z7_WEIVI</name>
<protein>
    <submittedName>
        <fullName evidence="3">Uncharacterized protein</fullName>
    </submittedName>
</protein>
<organism evidence="3 4">
    <name type="scientific">Weissella viridescens</name>
    <name type="common">Lactobacillus viridescens</name>
    <dbReference type="NCBI Taxonomy" id="1629"/>
    <lineage>
        <taxon>Bacteria</taxon>
        <taxon>Bacillati</taxon>
        <taxon>Bacillota</taxon>
        <taxon>Bacilli</taxon>
        <taxon>Lactobacillales</taxon>
        <taxon>Lactobacillaceae</taxon>
        <taxon>Weissella</taxon>
    </lineage>
</organism>
<evidence type="ECO:0000313" key="3">
    <source>
        <dbReference type="EMBL" id="SUP59515.1"/>
    </source>
</evidence>
<sequence length="183" mass="19636">MENGKKDENYILVGVGVLTAITIGIAIFLLAHQHALNQKMEEATRASSRQVAASARKKEADLKRKESVLKRKESEQAESAQSNQVNVEPANAVATSVVEPEVSATTDAQPASLSATSKERRQSGGSGTAVAVIGGPNETPREVDDQTRAYVEAGVLNPQGGMKYSPEIESKAQSNLKRYQEEK</sequence>
<feature type="compositionally biased region" description="Polar residues" evidence="1">
    <location>
        <begin position="103"/>
        <end position="116"/>
    </location>
</feature>
<dbReference type="Proteomes" id="UP000254621">
    <property type="component" value="Unassembled WGS sequence"/>
</dbReference>
<evidence type="ECO:0000256" key="2">
    <source>
        <dbReference type="SAM" id="Phobius"/>
    </source>
</evidence>
<gene>
    <name evidence="3" type="ORF">NCTC13645_01773</name>
</gene>
<keyword evidence="2" id="KW-0472">Membrane</keyword>
<keyword evidence="2" id="KW-1133">Transmembrane helix</keyword>
<reference evidence="3 4" key="1">
    <citation type="submission" date="2018-06" db="EMBL/GenBank/DDBJ databases">
        <authorList>
            <consortium name="Pathogen Informatics"/>
            <person name="Doyle S."/>
        </authorList>
    </citation>
    <scope>NUCLEOTIDE SEQUENCE [LARGE SCALE GENOMIC DNA]</scope>
    <source>
        <strain evidence="3 4">NCTC13645</strain>
    </source>
</reference>
<proteinExistence type="predicted"/>
<feature type="transmembrane region" description="Helical" evidence="2">
    <location>
        <begin position="12"/>
        <end position="31"/>
    </location>
</feature>
<accession>A0A380P2Z7</accession>
<feature type="region of interest" description="Disordered" evidence="1">
    <location>
        <begin position="157"/>
        <end position="183"/>
    </location>
</feature>